<dbReference type="PANTHER" id="PTHR42954:SF2">
    <property type="entry name" value="FE(2+) TRANSPORT PROTEIN A"/>
    <property type="match status" value="1"/>
</dbReference>
<organism evidence="3">
    <name type="scientific">hydrothermal vent metagenome</name>
    <dbReference type="NCBI Taxonomy" id="652676"/>
    <lineage>
        <taxon>unclassified sequences</taxon>
        <taxon>metagenomes</taxon>
        <taxon>ecological metagenomes</taxon>
    </lineage>
</organism>
<dbReference type="InterPro" id="IPR007167">
    <property type="entry name" value="Fe-transptr_FeoA-like"/>
</dbReference>
<dbReference type="GO" id="GO:0046914">
    <property type="term" value="F:transition metal ion binding"/>
    <property type="evidence" value="ECO:0007669"/>
    <property type="project" value="InterPro"/>
</dbReference>
<protein>
    <recommendedName>
        <fullName evidence="2">Ferrous iron transporter FeoA-like domain-containing protein</fullName>
    </recommendedName>
</protein>
<evidence type="ECO:0000259" key="2">
    <source>
        <dbReference type="SMART" id="SM00899"/>
    </source>
</evidence>
<reference evidence="3" key="1">
    <citation type="submission" date="2018-06" db="EMBL/GenBank/DDBJ databases">
        <authorList>
            <person name="Zhirakovskaya E."/>
        </authorList>
    </citation>
    <scope>NUCLEOTIDE SEQUENCE</scope>
</reference>
<dbReference type="InterPro" id="IPR052713">
    <property type="entry name" value="FeoA"/>
</dbReference>
<dbReference type="InterPro" id="IPR008988">
    <property type="entry name" value="Transcriptional_repressor_C"/>
</dbReference>
<evidence type="ECO:0000313" key="3">
    <source>
        <dbReference type="EMBL" id="VAV88874.1"/>
    </source>
</evidence>
<dbReference type="SUPFAM" id="SSF50037">
    <property type="entry name" value="C-terminal domain of transcriptional repressors"/>
    <property type="match status" value="1"/>
</dbReference>
<gene>
    <name evidence="3" type="ORF">MNBD_ALPHA06-1191</name>
</gene>
<accession>A0A3B0R604</accession>
<keyword evidence="1" id="KW-0408">Iron</keyword>
<name>A0A3B0R604_9ZZZZ</name>
<evidence type="ECO:0000256" key="1">
    <source>
        <dbReference type="ARBA" id="ARBA00023004"/>
    </source>
</evidence>
<dbReference type="EMBL" id="UOEE01000077">
    <property type="protein sequence ID" value="VAV88874.1"/>
    <property type="molecule type" value="Genomic_DNA"/>
</dbReference>
<dbReference type="Pfam" id="PF04023">
    <property type="entry name" value="FeoA"/>
    <property type="match status" value="1"/>
</dbReference>
<dbReference type="SMART" id="SM00899">
    <property type="entry name" value="FeoA"/>
    <property type="match status" value="1"/>
</dbReference>
<sequence length="92" mass="10178">MSCNTVLLLRMIQTTISLDQLPNLKPAKISGFCMAQERLIEKLREIGFAEGDEVEILHRGLLGGSPISVRLDRCIIALRKSEAAQIQVICLS</sequence>
<dbReference type="Gene3D" id="2.30.30.90">
    <property type="match status" value="1"/>
</dbReference>
<proteinExistence type="predicted"/>
<dbReference type="InterPro" id="IPR038157">
    <property type="entry name" value="FeoA_core_dom"/>
</dbReference>
<dbReference type="AlphaFoldDB" id="A0A3B0R604"/>
<dbReference type="PANTHER" id="PTHR42954">
    <property type="entry name" value="FE(2+) TRANSPORT PROTEIN A"/>
    <property type="match status" value="1"/>
</dbReference>
<feature type="domain" description="Ferrous iron transporter FeoA-like" evidence="2">
    <location>
        <begin position="16"/>
        <end position="90"/>
    </location>
</feature>